<dbReference type="GO" id="GO:0005634">
    <property type="term" value="C:nucleus"/>
    <property type="evidence" value="ECO:0007669"/>
    <property type="project" value="UniProtKB-SubCell"/>
</dbReference>
<feature type="region of interest" description="Disordered" evidence="7">
    <location>
        <begin position="1"/>
        <end position="26"/>
    </location>
</feature>
<dbReference type="AlphaFoldDB" id="A0A9P8NVB4"/>
<feature type="repeat" description="WD" evidence="6">
    <location>
        <begin position="358"/>
        <end position="391"/>
    </location>
</feature>
<accession>A0A9P8NVB4</accession>
<dbReference type="InterPro" id="IPR036322">
    <property type="entry name" value="WD40_repeat_dom_sf"/>
</dbReference>
<name>A0A9P8NVB4_9ASCO</name>
<organism evidence="9 10">
    <name type="scientific">Ogataea polymorpha</name>
    <dbReference type="NCBI Taxonomy" id="460523"/>
    <lineage>
        <taxon>Eukaryota</taxon>
        <taxon>Fungi</taxon>
        <taxon>Dikarya</taxon>
        <taxon>Ascomycota</taxon>
        <taxon>Saccharomycotina</taxon>
        <taxon>Pichiomycetes</taxon>
        <taxon>Pichiales</taxon>
        <taxon>Pichiaceae</taxon>
        <taxon>Ogataea</taxon>
    </lineage>
</organism>
<evidence type="ECO:0000259" key="8">
    <source>
        <dbReference type="Pfam" id="PF12265"/>
    </source>
</evidence>
<comment type="caution">
    <text evidence="9">The sequence shown here is derived from an EMBL/GenBank/DDBJ whole genome shotgun (WGS) entry which is preliminary data.</text>
</comment>
<dbReference type="EMBL" id="JAEUBD010001468">
    <property type="protein sequence ID" value="KAH3660968.1"/>
    <property type="molecule type" value="Genomic_DNA"/>
</dbReference>
<proteinExistence type="predicted"/>
<evidence type="ECO:0000256" key="3">
    <source>
        <dbReference type="ARBA" id="ARBA00022737"/>
    </source>
</evidence>
<dbReference type="SUPFAM" id="SSF50978">
    <property type="entry name" value="WD40 repeat-like"/>
    <property type="match status" value="1"/>
</dbReference>
<gene>
    <name evidence="9" type="ORF">OGATHE_005300</name>
</gene>
<dbReference type="PANTHER" id="PTHR22850">
    <property type="entry name" value="WD40 REPEAT FAMILY"/>
    <property type="match status" value="1"/>
</dbReference>
<evidence type="ECO:0000256" key="6">
    <source>
        <dbReference type="PROSITE-ProRule" id="PRU00221"/>
    </source>
</evidence>
<dbReference type="InterPro" id="IPR001680">
    <property type="entry name" value="WD40_rpt"/>
</dbReference>
<dbReference type="InterPro" id="IPR022052">
    <property type="entry name" value="Histone-bd_RBBP4-like_N"/>
</dbReference>
<dbReference type="InterPro" id="IPR020472">
    <property type="entry name" value="WD40_PAC1"/>
</dbReference>
<comment type="subcellular location">
    <subcellularLocation>
        <location evidence="1">Nucleus</location>
    </subcellularLocation>
</comment>
<dbReference type="Proteomes" id="UP000788993">
    <property type="component" value="Unassembled WGS sequence"/>
</dbReference>
<dbReference type="Pfam" id="PF12265">
    <property type="entry name" value="CAF1C_H4-bd"/>
    <property type="match status" value="1"/>
</dbReference>
<evidence type="ECO:0000256" key="7">
    <source>
        <dbReference type="SAM" id="MobiDB-lite"/>
    </source>
</evidence>
<dbReference type="Gene3D" id="2.130.10.10">
    <property type="entry name" value="YVTN repeat-like/Quinoprotein amine dehydrogenase"/>
    <property type="match status" value="1"/>
</dbReference>
<reference evidence="9" key="1">
    <citation type="journal article" date="2021" name="Open Biol.">
        <title>Shared evolutionary footprints suggest mitochondrial oxidative damage underlies multiple complex I losses in fungi.</title>
        <authorList>
            <person name="Schikora-Tamarit M.A."/>
            <person name="Marcet-Houben M."/>
            <person name="Nosek J."/>
            <person name="Gabaldon T."/>
        </authorList>
    </citation>
    <scope>NUCLEOTIDE SEQUENCE</scope>
    <source>
        <strain evidence="9">NCAIM Y.01608</strain>
    </source>
</reference>
<dbReference type="InterPro" id="IPR015943">
    <property type="entry name" value="WD40/YVTN_repeat-like_dom_sf"/>
</dbReference>
<feature type="compositionally biased region" description="Polar residues" evidence="7">
    <location>
        <begin position="1"/>
        <end position="23"/>
    </location>
</feature>
<dbReference type="PROSITE" id="PS00678">
    <property type="entry name" value="WD_REPEATS_1"/>
    <property type="match status" value="1"/>
</dbReference>
<dbReference type="SMART" id="SM00320">
    <property type="entry name" value="WD40"/>
    <property type="match status" value="6"/>
</dbReference>
<dbReference type="PROSITE" id="PS50082">
    <property type="entry name" value="WD_REPEATS_2"/>
    <property type="match status" value="3"/>
</dbReference>
<evidence type="ECO:0000256" key="4">
    <source>
        <dbReference type="ARBA" id="ARBA00022853"/>
    </source>
</evidence>
<evidence type="ECO:0000313" key="9">
    <source>
        <dbReference type="EMBL" id="KAH3660968.1"/>
    </source>
</evidence>
<dbReference type="PRINTS" id="PR00320">
    <property type="entry name" value="GPROTEINBRPT"/>
</dbReference>
<feature type="domain" description="Histone-binding protein RBBP4-like N-terminal" evidence="8">
    <location>
        <begin position="33"/>
        <end position="94"/>
    </location>
</feature>
<evidence type="ECO:0000256" key="1">
    <source>
        <dbReference type="ARBA" id="ARBA00004123"/>
    </source>
</evidence>
<keyword evidence="2 6" id="KW-0853">WD repeat</keyword>
<evidence type="ECO:0000313" key="10">
    <source>
        <dbReference type="Proteomes" id="UP000788993"/>
    </source>
</evidence>
<keyword evidence="4" id="KW-0156">Chromatin regulator</keyword>
<evidence type="ECO:0000256" key="5">
    <source>
        <dbReference type="ARBA" id="ARBA00023242"/>
    </source>
</evidence>
<feature type="repeat" description="WD" evidence="6">
    <location>
        <begin position="197"/>
        <end position="239"/>
    </location>
</feature>
<protein>
    <recommendedName>
        <fullName evidence="8">Histone-binding protein RBBP4-like N-terminal domain-containing protein</fullName>
    </recommendedName>
</protein>
<keyword evidence="5" id="KW-0539">Nucleus</keyword>
<feature type="repeat" description="WD" evidence="6">
    <location>
        <begin position="404"/>
        <end position="437"/>
    </location>
</feature>
<dbReference type="GO" id="GO:0006325">
    <property type="term" value="P:chromatin organization"/>
    <property type="evidence" value="ECO:0007669"/>
    <property type="project" value="UniProtKB-KW"/>
</dbReference>
<sequence>MAQASFVWNESSQGSSKQVNMSDSDPIGEERREKYFIWKKNAPLLYDYIQTTSLLWPSLTVQWFPDLEEIADTEYQQHRLLLGSHSSGFSKCESLNLYGLKTLRKTAKLVDIASDYDPLKNEFIVKRNDWHDTKMSLIQKIPHRGDINRARYMPQNPDLIATVTNRGHLYVFDRTKKPNNYTEDEIDDSADLSDIKLDFHQSEGWGLDWNRYKEGELASASSDGTIALWDLTKFKKNTSDKKPAQTTATGLEFQKRKYKTSILQPMETAAAHDYGVNCLEYLYFHQNLIGTVGDDKKLKIFDSRARMSSVKEDQLSESPINVVSFSRVNEFGCVIGTETGNISLHDLRHIEEPVRIVNQSHNGALTCASWNPERGSLLATGSSDGTVKLWDWSCDPGDELRFVHGGHMLGVNDIDWNLHDSRTLVSCSDDNSVQVWKPASTIL</sequence>
<keyword evidence="3" id="KW-0677">Repeat</keyword>
<dbReference type="InterPro" id="IPR050459">
    <property type="entry name" value="WD_repeat_RBAP46/RBAP48/MSI1"/>
</dbReference>
<evidence type="ECO:0000256" key="2">
    <source>
        <dbReference type="ARBA" id="ARBA00022574"/>
    </source>
</evidence>
<keyword evidence="10" id="KW-1185">Reference proteome</keyword>
<dbReference type="OrthoDB" id="427795at2759"/>
<reference evidence="9" key="2">
    <citation type="submission" date="2021-01" db="EMBL/GenBank/DDBJ databases">
        <authorList>
            <person name="Schikora-Tamarit M.A."/>
        </authorList>
    </citation>
    <scope>NUCLEOTIDE SEQUENCE</scope>
    <source>
        <strain evidence="9">NCAIM Y.01608</strain>
    </source>
</reference>
<dbReference type="Pfam" id="PF00400">
    <property type="entry name" value="WD40"/>
    <property type="match status" value="4"/>
</dbReference>
<dbReference type="PROSITE" id="PS50294">
    <property type="entry name" value="WD_REPEATS_REGION"/>
    <property type="match status" value="2"/>
</dbReference>
<dbReference type="InterPro" id="IPR019775">
    <property type="entry name" value="WD40_repeat_CS"/>
</dbReference>